<gene>
    <name evidence="1" type="ORF">I6I88_09195</name>
</gene>
<protein>
    <recommendedName>
        <fullName evidence="3">Lipoprotein</fullName>
    </recommendedName>
</protein>
<organism evidence="1 2">
    <name type="scientific">Myroides odoratus</name>
    <name type="common">Flavobacterium odoratum</name>
    <dbReference type="NCBI Taxonomy" id="256"/>
    <lineage>
        <taxon>Bacteria</taxon>
        <taxon>Pseudomonadati</taxon>
        <taxon>Bacteroidota</taxon>
        <taxon>Flavobacteriia</taxon>
        <taxon>Flavobacteriales</taxon>
        <taxon>Flavobacteriaceae</taxon>
        <taxon>Myroides</taxon>
    </lineage>
</organism>
<proteinExistence type="predicted"/>
<dbReference type="RefSeq" id="WP_002985145.1">
    <property type="nucleotide sequence ID" value="NZ_CP068108.1"/>
</dbReference>
<evidence type="ECO:0008006" key="3">
    <source>
        <dbReference type="Google" id="ProtNLM"/>
    </source>
</evidence>
<sequence length="165" mass="19293">MKIKVFLMICSLLVSCVDKKKDSNNVDRQIVYTNDFTNMEFPDTVSRKVITEGVINYNLVEYNLFRNSIGYGRVSRFIEFYPYLAKNKIIAEENFIIKDTFYTQDVNKILFNVKFDSIGIYYLNGIIKDMVIWDTITNVNSMTSKLPAKFNYSIINKKVVVIDKE</sequence>
<dbReference type="Proteomes" id="UP000596202">
    <property type="component" value="Chromosome"/>
</dbReference>
<dbReference type="GeneID" id="93527831"/>
<name>A0A9Q6Z7N3_MYROD</name>
<dbReference type="OrthoDB" id="9925447at2"/>
<dbReference type="PROSITE" id="PS51257">
    <property type="entry name" value="PROKAR_LIPOPROTEIN"/>
    <property type="match status" value="1"/>
</dbReference>
<reference evidence="1 2" key="1">
    <citation type="submission" date="2021-01" db="EMBL/GenBank/DDBJ databases">
        <title>FDA dAtabase for Regulatory Grade micrObial Sequences (FDA-ARGOS): Supporting development and validation of Infectious Disease Dx tests.</title>
        <authorList>
            <person name="Sproer C."/>
            <person name="Gronow S."/>
            <person name="Severitt S."/>
            <person name="Schroder I."/>
            <person name="Tallon L."/>
            <person name="Sadzewicz L."/>
            <person name="Zhao X."/>
            <person name="Boylan J."/>
            <person name="Ott S."/>
            <person name="Bowen H."/>
            <person name="Vavikolanu K."/>
            <person name="Mehta A."/>
            <person name="Aluvathingal J."/>
            <person name="Nadendla S."/>
            <person name="Lowell S."/>
            <person name="Myers T."/>
            <person name="Yan Y."/>
            <person name="Sichtig H."/>
        </authorList>
    </citation>
    <scope>NUCLEOTIDE SEQUENCE [LARGE SCALE GENOMIC DNA]</scope>
    <source>
        <strain evidence="1 2">FDAARGOS_1131</strain>
    </source>
</reference>
<accession>A0A9Q6Z7N3</accession>
<dbReference type="EMBL" id="CP068108">
    <property type="protein sequence ID" value="QQU01897.1"/>
    <property type="molecule type" value="Genomic_DNA"/>
</dbReference>
<dbReference type="AlphaFoldDB" id="A0A9Q6Z7N3"/>
<evidence type="ECO:0000313" key="2">
    <source>
        <dbReference type="Proteomes" id="UP000596202"/>
    </source>
</evidence>
<evidence type="ECO:0000313" key="1">
    <source>
        <dbReference type="EMBL" id="QQU01897.1"/>
    </source>
</evidence>